<dbReference type="PANTHER" id="PTHR26450:SF440">
    <property type="entry name" value="OLFACTORY RECEPTOR"/>
    <property type="match status" value="1"/>
</dbReference>
<dbReference type="InterPro" id="IPR000276">
    <property type="entry name" value="GPCR_Rhodpsn"/>
</dbReference>
<evidence type="ECO:0000256" key="11">
    <source>
        <dbReference type="RuleBase" id="RU000688"/>
    </source>
</evidence>
<dbReference type="SMART" id="SM01381">
    <property type="entry name" value="7TM_GPCR_Srsx"/>
    <property type="match status" value="1"/>
</dbReference>
<evidence type="ECO:0000313" key="15">
    <source>
        <dbReference type="Proteomes" id="UP001181693"/>
    </source>
</evidence>
<evidence type="ECO:0000256" key="4">
    <source>
        <dbReference type="ARBA" id="ARBA00022692"/>
    </source>
</evidence>
<evidence type="ECO:0000256" key="9">
    <source>
        <dbReference type="ARBA" id="ARBA00023170"/>
    </source>
</evidence>
<evidence type="ECO:0000256" key="3">
    <source>
        <dbReference type="ARBA" id="ARBA00022606"/>
    </source>
</evidence>
<evidence type="ECO:0000256" key="8">
    <source>
        <dbReference type="ARBA" id="ARBA00023136"/>
    </source>
</evidence>
<feature type="transmembrane region" description="Helical" evidence="12">
    <location>
        <begin position="279"/>
        <end position="297"/>
    </location>
</feature>
<dbReference type="GO" id="GO:0004930">
    <property type="term" value="F:G protein-coupled receptor activity"/>
    <property type="evidence" value="ECO:0007669"/>
    <property type="project" value="UniProtKB-KW"/>
</dbReference>
<keyword evidence="2 12" id="KW-1003">Cell membrane</keyword>
<dbReference type="PROSITE" id="PS50262">
    <property type="entry name" value="G_PROTEIN_RECEP_F1_2"/>
    <property type="match status" value="1"/>
</dbReference>
<dbReference type="PRINTS" id="PR00245">
    <property type="entry name" value="OLFACTORYR"/>
</dbReference>
<comment type="subcellular location">
    <subcellularLocation>
        <location evidence="1 12">Cell membrane</location>
        <topology evidence="1 12">Multi-pass membrane protein</topology>
    </subcellularLocation>
</comment>
<dbReference type="GO" id="GO:0004984">
    <property type="term" value="F:olfactory receptor activity"/>
    <property type="evidence" value="ECO:0007669"/>
    <property type="project" value="InterPro"/>
</dbReference>
<dbReference type="Gene3D" id="1.20.1070.10">
    <property type="entry name" value="Rhodopsin 7-helix transmembrane proteins"/>
    <property type="match status" value="1"/>
</dbReference>
<dbReference type="EMBL" id="DYDO01000001">
    <property type="protein sequence ID" value="DBA32211.1"/>
    <property type="molecule type" value="Genomic_DNA"/>
</dbReference>
<evidence type="ECO:0000313" key="14">
    <source>
        <dbReference type="EMBL" id="DBA32211.1"/>
    </source>
</evidence>
<evidence type="ECO:0000256" key="12">
    <source>
        <dbReference type="RuleBase" id="RU363047"/>
    </source>
</evidence>
<accession>A0AAV3B4D9</accession>
<dbReference type="GO" id="GO:0005886">
    <property type="term" value="C:plasma membrane"/>
    <property type="evidence" value="ECO:0007669"/>
    <property type="project" value="UniProtKB-SubCell"/>
</dbReference>
<feature type="domain" description="G-protein coupled receptors family 1 profile" evidence="13">
    <location>
        <begin position="44"/>
        <end position="293"/>
    </location>
</feature>
<evidence type="ECO:0000256" key="6">
    <source>
        <dbReference type="ARBA" id="ARBA00022989"/>
    </source>
</evidence>
<keyword evidence="7 11" id="KW-0297">G-protein coupled receptor</keyword>
<proteinExistence type="inferred from homology"/>
<dbReference type="Pfam" id="PF13853">
    <property type="entry name" value="7tm_4"/>
    <property type="match status" value="1"/>
</dbReference>
<keyword evidence="6 12" id="KW-1133">Transmembrane helix</keyword>
<protein>
    <recommendedName>
        <fullName evidence="12">Olfactory receptor</fullName>
    </recommendedName>
</protein>
<dbReference type="SUPFAM" id="SSF81321">
    <property type="entry name" value="Family A G protein-coupled receptor-like"/>
    <property type="match status" value="1"/>
</dbReference>
<dbReference type="PANTHER" id="PTHR26450">
    <property type="entry name" value="OLFACTORY RECEPTOR 56B1-RELATED"/>
    <property type="match status" value="1"/>
</dbReference>
<reference evidence="14" key="1">
    <citation type="thesis" date="2020" institute="ProQuest LLC" country="789 East Eisenhower Parkway, Ann Arbor, MI, USA">
        <title>Comparative Genomics and Chromosome Evolution.</title>
        <authorList>
            <person name="Mudd A.B."/>
        </authorList>
    </citation>
    <scope>NUCLEOTIDE SEQUENCE</scope>
    <source>
        <strain evidence="14">1538</strain>
        <tissue evidence="14">Blood</tissue>
    </source>
</reference>
<evidence type="ECO:0000259" key="13">
    <source>
        <dbReference type="PROSITE" id="PS50262"/>
    </source>
</evidence>
<evidence type="ECO:0000256" key="10">
    <source>
        <dbReference type="ARBA" id="ARBA00023224"/>
    </source>
</evidence>
<keyword evidence="10 11" id="KW-0807">Transducer</keyword>
<dbReference type="PRINTS" id="PR00237">
    <property type="entry name" value="GPCRRHODOPSN"/>
</dbReference>
<evidence type="ECO:0000256" key="1">
    <source>
        <dbReference type="ARBA" id="ARBA00004651"/>
    </source>
</evidence>
<name>A0AAV3B4D9_PYXAD</name>
<dbReference type="InterPro" id="IPR017452">
    <property type="entry name" value="GPCR_Rhodpsn_7TM"/>
</dbReference>
<feature type="transmembrane region" description="Helical" evidence="12">
    <location>
        <begin position="62"/>
        <end position="81"/>
    </location>
</feature>
<gene>
    <name evidence="14" type="ORF">GDO54_000020</name>
</gene>
<dbReference type="InterPro" id="IPR000725">
    <property type="entry name" value="Olfact_rcpt"/>
</dbReference>
<feature type="transmembrane region" description="Helical" evidence="12">
    <location>
        <begin position="101"/>
        <end position="123"/>
    </location>
</feature>
<evidence type="ECO:0000256" key="5">
    <source>
        <dbReference type="ARBA" id="ARBA00022725"/>
    </source>
</evidence>
<keyword evidence="3 12" id="KW-0716">Sensory transduction</keyword>
<dbReference type="InterPro" id="IPR050402">
    <property type="entry name" value="OR51/52/56-like"/>
</dbReference>
<feature type="transmembrane region" description="Helical" evidence="12">
    <location>
        <begin position="143"/>
        <end position="171"/>
    </location>
</feature>
<organism evidence="14 15">
    <name type="scientific">Pyxicephalus adspersus</name>
    <name type="common">African bullfrog</name>
    <dbReference type="NCBI Taxonomy" id="30357"/>
    <lineage>
        <taxon>Eukaryota</taxon>
        <taxon>Metazoa</taxon>
        <taxon>Chordata</taxon>
        <taxon>Craniata</taxon>
        <taxon>Vertebrata</taxon>
        <taxon>Euteleostomi</taxon>
        <taxon>Amphibia</taxon>
        <taxon>Batrachia</taxon>
        <taxon>Anura</taxon>
        <taxon>Neobatrachia</taxon>
        <taxon>Ranoidea</taxon>
        <taxon>Pyxicephalidae</taxon>
        <taxon>Pyxicephalinae</taxon>
        <taxon>Pyxicephalus</taxon>
    </lineage>
</organism>
<evidence type="ECO:0000256" key="7">
    <source>
        <dbReference type="ARBA" id="ARBA00023040"/>
    </source>
</evidence>
<feature type="transmembrane region" description="Helical" evidence="12">
    <location>
        <begin position="30"/>
        <end position="50"/>
    </location>
</feature>
<dbReference type="AlphaFoldDB" id="A0AAV3B4D9"/>
<dbReference type="PROSITE" id="PS00237">
    <property type="entry name" value="G_PROTEIN_RECEP_F1_1"/>
    <property type="match status" value="1"/>
</dbReference>
<dbReference type="Proteomes" id="UP001181693">
    <property type="component" value="Unassembled WGS sequence"/>
</dbReference>
<keyword evidence="5 12" id="KW-0552">Olfaction</keyword>
<keyword evidence="8 12" id="KW-0472">Membrane</keyword>
<sequence length="314" mass="35695">MVFDNRSLPFSYTEFILFGFPGISESRHLLALPFLIIYVLILSGNILLIYRIWVEPKLHSPMYILIALLFSINIISTTAIVPKAVLSVLLGMNYITLDACLFQMFFIYTMVMFESDVLLLMALDRYVAICWPLRYHDIMTSRLLLLMSIVGFIECSLLVSPIIIVASQVYFCTSNLILDFTCENMVLLNLGCRDTARIQIVGLLVRIVVTFIDITLLLTSYGCILRATMKVILGKARQKTLHTCGTHLSVVVLNYSCGLLSSIAYRMPISLDIQNLTSAIYYLFPATVHPLIYGYRLKEIRTCLLKSWPFRAKP</sequence>
<comment type="similarity">
    <text evidence="11">Belongs to the G-protein coupled receptor 1 family.</text>
</comment>
<keyword evidence="4 11" id="KW-0812">Transmembrane</keyword>
<keyword evidence="15" id="KW-1185">Reference proteome</keyword>
<comment type="caution">
    <text evidence="14">The sequence shown here is derived from an EMBL/GenBank/DDBJ whole genome shotgun (WGS) entry which is preliminary data.</text>
</comment>
<evidence type="ECO:0000256" key="2">
    <source>
        <dbReference type="ARBA" id="ARBA00022475"/>
    </source>
</evidence>
<feature type="transmembrane region" description="Helical" evidence="12">
    <location>
        <begin position="246"/>
        <end position="267"/>
    </location>
</feature>
<keyword evidence="9 11" id="KW-0675">Receptor</keyword>
<dbReference type="FunFam" id="1.20.1070.10:FF:000013">
    <property type="entry name" value="Olfactory receptor"/>
    <property type="match status" value="1"/>
</dbReference>
<feature type="transmembrane region" description="Helical" evidence="12">
    <location>
        <begin position="203"/>
        <end position="225"/>
    </location>
</feature>